<dbReference type="InterPro" id="IPR032380">
    <property type="entry name" value="PNKP_ligase_dom"/>
</dbReference>
<dbReference type="eggNOG" id="COG4639">
    <property type="taxonomic scope" value="Bacteria"/>
</dbReference>
<dbReference type="HOGENOM" id="CLU_016728_0_0_9"/>
<dbReference type="KEGG" id="ccl:Clocl_0743"/>
<feature type="domain" description="Calcineurin-like phosphoesterase" evidence="1">
    <location>
        <begin position="181"/>
        <end position="379"/>
    </location>
</feature>
<gene>
    <name evidence="3" type="ordered locus">Clocl_0743</name>
</gene>
<proteinExistence type="predicted"/>
<dbReference type="InterPro" id="IPR041780">
    <property type="entry name" value="MPP_PrpE-like"/>
</dbReference>
<dbReference type="Gene3D" id="3.30.470.30">
    <property type="entry name" value="DNA ligase/mRNA capping enzyme"/>
    <property type="match status" value="2"/>
</dbReference>
<dbReference type="SUPFAM" id="SSF56091">
    <property type="entry name" value="DNA ligase/mRNA capping enzyme, catalytic domain"/>
    <property type="match status" value="1"/>
</dbReference>
<evidence type="ECO:0000259" key="1">
    <source>
        <dbReference type="Pfam" id="PF00149"/>
    </source>
</evidence>
<dbReference type="EMBL" id="CP003065">
    <property type="protein sequence ID" value="AEV67443.1"/>
    <property type="molecule type" value="Genomic_DNA"/>
</dbReference>
<dbReference type="InterPro" id="IPR024028">
    <property type="entry name" value="PNKP_bac"/>
</dbReference>
<dbReference type="PRINTS" id="PR00114">
    <property type="entry name" value="STPHPHTASE"/>
</dbReference>
<feature type="domain" description="Polynucleotide kinase-phosphatase ligase" evidence="2">
    <location>
        <begin position="474"/>
        <end position="865"/>
    </location>
</feature>
<sequence precursor="true">MKLTVPELSLIVLIGSSGSGKSTFAKKHFKPTEVISSDFCRGLVSDDENDQTVTDTAFEVLHYIVSKRLQLGKLTVVDATNVQESARKPLIQIAKDYHCFPVAVVFNLPEKVCRERNKNRTDRQVEDYVIRKHTQQLRKSLKGLQKEGFRYVYVLNSPEEVEEAEFEIQPLWNNKKDEHGPFDIIGDIHGCYDELKMLLEKLGYIIEETADNTESYGYRVTHPEGRKAVFLGDLVDRGPKITEVLKLVMSMVKSGNALCVPGNHDIKLLKKLKGSNVHITHGLDRTLAQLERETPEFIEEVKAFVDGLVSHYLLDDGKLVVAHAGMKEELQGRGSGRVREFALYGETTGETDEYGLPVRYDWASDYRGKALVVYGHTPQAEVLKMNNTINIDTGCVFGGKLTAYRYPEREFVEVKALKTYYEPAKPFLPEEDKPDVFEVREDNDILDINDVLGKRIIGTGLMGNITVHEENSIAALEVMSRFAADPHWLIYLPPTMSPSETSKEEGMLEHPAEAFEYYRTRGVARVVCEQKHMGSRAVVIVCKDSQAAAKRFGVTDGTSGICYTRTGRHFFDNMDLEAALIDRVRKALDRSGFWNDFNTDWVCLDCELMPWSAKAQVLLKDQYSAVGISGRVALDEAVMQITRTSMNKTVSFDVGKSVSGQNADINALLQRFTKRSEMIRKYVEAYRRYCWPVNSIDDLKLAPFHILATEGKVHSDKDHLWHMDTIAKYCAQGDSLIIATEHILVDVTDTESVTEGIKWWEDLTASGGEGMVVKPFDFIVKKGRELLQPAVKCRGKEYLRIIYGPEYTMAENIERLRNRAVGKKRSLAIREFALGMEALERFVRNEPLYRVHECVFGVLALESEPVDPRL</sequence>
<dbReference type="RefSeq" id="WP_014254072.1">
    <property type="nucleotide sequence ID" value="NC_016627.1"/>
</dbReference>
<keyword evidence="3" id="KW-0808">Transferase</keyword>
<organism evidence="3 4">
    <name type="scientific">Acetivibrio clariflavus (strain DSM 19732 / NBRC 101661 / EBR45)</name>
    <name type="common">Clostridium clariflavum</name>
    <dbReference type="NCBI Taxonomy" id="720554"/>
    <lineage>
        <taxon>Bacteria</taxon>
        <taxon>Bacillati</taxon>
        <taxon>Bacillota</taxon>
        <taxon>Clostridia</taxon>
        <taxon>Eubacteriales</taxon>
        <taxon>Oscillospiraceae</taxon>
        <taxon>Acetivibrio</taxon>
    </lineage>
</organism>
<reference evidence="4" key="1">
    <citation type="submission" date="2011-12" db="EMBL/GenBank/DDBJ databases">
        <title>Complete sequence of Clostridium clariflavum DSM 19732.</title>
        <authorList>
            <consortium name="US DOE Joint Genome Institute"/>
            <person name="Lucas S."/>
            <person name="Han J."/>
            <person name="Lapidus A."/>
            <person name="Cheng J.-F."/>
            <person name="Goodwin L."/>
            <person name="Pitluck S."/>
            <person name="Peters L."/>
            <person name="Teshima H."/>
            <person name="Detter J.C."/>
            <person name="Han C."/>
            <person name="Tapia R."/>
            <person name="Land M."/>
            <person name="Hauser L."/>
            <person name="Kyrpides N."/>
            <person name="Ivanova N."/>
            <person name="Pagani I."/>
            <person name="Kitzmiller T."/>
            <person name="Lynd L."/>
            <person name="Izquierdo J."/>
            <person name="Woyke T."/>
        </authorList>
    </citation>
    <scope>NUCLEOTIDE SEQUENCE [LARGE SCALE GENOMIC DNA]</scope>
    <source>
        <strain evidence="4">DSM 19732 / NBRC 101661 / EBR45</strain>
    </source>
</reference>
<keyword evidence="3" id="KW-0418">Kinase</keyword>
<dbReference type="CDD" id="cd07423">
    <property type="entry name" value="MPP_Prp_like"/>
    <property type="match status" value="1"/>
</dbReference>
<evidence type="ECO:0000259" key="2">
    <source>
        <dbReference type="Pfam" id="PF16542"/>
    </source>
</evidence>
<name>G8LV89_ACECE</name>
<dbReference type="Pfam" id="PF16542">
    <property type="entry name" value="PNKP_ligase"/>
    <property type="match status" value="1"/>
</dbReference>
<dbReference type="Pfam" id="PF13671">
    <property type="entry name" value="AAA_33"/>
    <property type="match status" value="1"/>
</dbReference>
<dbReference type="Gene3D" id="3.40.50.300">
    <property type="entry name" value="P-loop containing nucleotide triphosphate hydrolases"/>
    <property type="match status" value="1"/>
</dbReference>
<dbReference type="GO" id="GO:0005737">
    <property type="term" value="C:cytoplasm"/>
    <property type="evidence" value="ECO:0007669"/>
    <property type="project" value="TreeGrafter"/>
</dbReference>
<keyword evidence="4" id="KW-1185">Reference proteome</keyword>
<dbReference type="InterPro" id="IPR050126">
    <property type="entry name" value="Ap4A_hydrolase"/>
</dbReference>
<reference evidence="3 4" key="2">
    <citation type="journal article" date="2012" name="Stand. Genomic Sci.">
        <title>Complete Genome Sequence of Clostridium clariflavum DSM 19732.</title>
        <authorList>
            <person name="Izquierdo J.A."/>
            <person name="Goodwin L."/>
            <person name="Davenport K.W."/>
            <person name="Teshima H."/>
            <person name="Bruce D."/>
            <person name="Detter C."/>
            <person name="Tapia R."/>
            <person name="Han S."/>
            <person name="Land M."/>
            <person name="Hauser L."/>
            <person name="Jeffries C.D."/>
            <person name="Han J."/>
            <person name="Pitluck S."/>
            <person name="Nolan M."/>
            <person name="Chen A."/>
            <person name="Huntemann M."/>
            <person name="Mavromatis K."/>
            <person name="Mikhailova N."/>
            <person name="Liolios K."/>
            <person name="Woyke T."/>
            <person name="Lynd L.R."/>
        </authorList>
    </citation>
    <scope>NUCLEOTIDE SEQUENCE [LARGE SCALE GENOMIC DNA]</scope>
    <source>
        <strain evidence="4">DSM 19732 / NBRC 101661 / EBR45</strain>
    </source>
</reference>
<evidence type="ECO:0000313" key="3">
    <source>
        <dbReference type="EMBL" id="AEV67443.1"/>
    </source>
</evidence>
<dbReference type="STRING" id="720554.Clocl_0743"/>
<evidence type="ECO:0000313" key="4">
    <source>
        <dbReference type="Proteomes" id="UP000005435"/>
    </source>
</evidence>
<dbReference type="Pfam" id="PF00149">
    <property type="entry name" value="Metallophos"/>
    <property type="match status" value="1"/>
</dbReference>
<protein>
    <submittedName>
        <fullName evidence="3">Polynucleotide 3'-phosphatase,polynucleotide 5'-hydroxyl-kinase,polynucleotide 2',3'-cyclic phosphate phosphodiesterase</fullName>
    </submittedName>
</protein>
<dbReference type="SUPFAM" id="SSF52540">
    <property type="entry name" value="P-loop containing nucleoside triphosphate hydrolases"/>
    <property type="match status" value="1"/>
</dbReference>
<dbReference type="OrthoDB" id="9779903at2"/>
<dbReference type="InterPro" id="IPR027417">
    <property type="entry name" value="P-loop_NTPase"/>
</dbReference>
<dbReference type="Proteomes" id="UP000005435">
    <property type="component" value="Chromosome"/>
</dbReference>
<dbReference type="SUPFAM" id="SSF56300">
    <property type="entry name" value="Metallo-dependent phosphatases"/>
    <property type="match status" value="1"/>
</dbReference>
<dbReference type="AlphaFoldDB" id="G8LV89"/>
<dbReference type="GO" id="GO:0016791">
    <property type="term" value="F:phosphatase activity"/>
    <property type="evidence" value="ECO:0007669"/>
    <property type="project" value="TreeGrafter"/>
</dbReference>
<dbReference type="PANTHER" id="PTHR42850:SF7">
    <property type="entry name" value="BIS(5'-NUCLEOSYL)-TETRAPHOSPHATASE PRPE [ASYMMETRICAL]"/>
    <property type="match status" value="1"/>
</dbReference>
<dbReference type="PANTHER" id="PTHR42850">
    <property type="entry name" value="METALLOPHOSPHOESTERASE"/>
    <property type="match status" value="1"/>
</dbReference>
<dbReference type="InterPro" id="IPR029052">
    <property type="entry name" value="Metallo-depent_PP-like"/>
</dbReference>
<dbReference type="GO" id="GO:0016301">
    <property type="term" value="F:kinase activity"/>
    <property type="evidence" value="ECO:0007669"/>
    <property type="project" value="UniProtKB-KW"/>
</dbReference>
<accession>G8LV89</accession>
<dbReference type="eggNOG" id="COG0639">
    <property type="taxonomic scope" value="Bacteria"/>
</dbReference>
<dbReference type="InterPro" id="IPR006186">
    <property type="entry name" value="Ser/Thr-sp_prot-phosphatase"/>
</dbReference>
<dbReference type="InterPro" id="IPR004843">
    <property type="entry name" value="Calcineurin-like_PHP"/>
</dbReference>
<dbReference type="Gene3D" id="3.60.21.10">
    <property type="match status" value="1"/>
</dbReference>
<dbReference type="NCBIfam" id="TIGR04075">
    <property type="entry name" value="bacter_Pnkp"/>
    <property type="match status" value="1"/>
</dbReference>